<reference evidence="4 5" key="1">
    <citation type="submission" date="2021-05" db="EMBL/GenBank/DDBJ databases">
        <title>A Polyphasic approach of four new species of the genus Ohtaekwangia: Ohtaekwangia histidinii sp. nov., Ohtaekwangia cretensis sp. nov., Ohtaekwangia indiensis sp. nov., Ohtaekwangia reichenbachii sp. nov. from diverse environment.</title>
        <authorList>
            <person name="Octaviana S."/>
        </authorList>
    </citation>
    <scope>NUCLEOTIDE SEQUENCE [LARGE SCALE GENOMIC DNA]</scope>
    <source>
        <strain evidence="4 5">PWU20</strain>
    </source>
</reference>
<evidence type="ECO:0000313" key="5">
    <source>
        <dbReference type="Proteomes" id="UP000772618"/>
    </source>
</evidence>
<protein>
    <submittedName>
        <fullName evidence="4">Penicillin acylase family protein</fullName>
    </submittedName>
</protein>
<dbReference type="PIRSF" id="PIRSF001227">
    <property type="entry name" value="Pen_acylase"/>
    <property type="match status" value="1"/>
</dbReference>
<name>A0ABS5VVG3_9BACT</name>
<evidence type="ECO:0000256" key="1">
    <source>
        <dbReference type="ARBA" id="ARBA00006586"/>
    </source>
</evidence>
<comment type="similarity">
    <text evidence="1">Belongs to the peptidase S45 family.</text>
</comment>
<dbReference type="Gene3D" id="1.10.1400.10">
    <property type="match status" value="1"/>
</dbReference>
<dbReference type="InterPro" id="IPR014395">
    <property type="entry name" value="Pen/GL7ACA/AHL_acylase"/>
</dbReference>
<evidence type="ECO:0000313" key="4">
    <source>
        <dbReference type="EMBL" id="MBT1704864.1"/>
    </source>
</evidence>
<sequence length="812" mass="92696">MKVVKFLVSALITLVLVYLFDNSWNLKGIPVPAIGRFLDPYHGFWQNIESRESRPIQQLKIKGLKDKVTVAFDSLMIPHISASNDTDLYLTQGYITAMHRLWQMEFQTHAAAGRVSEIIASDATLDYDRRQRRYGMVYGAKRALEEMEKDSILRNAVLAYTDGINRYIETLTYGQMPLEYKLLNYSPEAWTPLKCALLLKHMAQTLNMGDKDIEMTNTLKLFGKEYVALLFPDREDVGDPIVDNPGAWNFKPITLDTIPLAIPQDYNTVNNKPVTDPTMGSNNWAVAGRKTKTGAPLLCNDPHLQLNLPSIWYVAQLTAPGINVMGASLPGAPGIVIGFNDSIAWGVTNAQRDLVDWFKITYQDNQREKYLLDSQWINTEKVIEEIKIKGKGVYKDTVIYTQWGPVTYDESFHPEDQLKNYAFRWVAHDPSEELKTFYLLNRAKSHADYMKALNYYSSPGQNFIFASVSGDIALRIQGKFPVRRPLEGKFVLDGSKSDNGWQAFIPNEQNIMYKNPARGFVSSANQYPVDSTYPYYITATSYEAYRNRRINEVLNKQEPLGVEDMMRLQNDNYNLKAAESLPYMLGNLDSTKLSQDEKVGFDILKTWNFTNNRNSIGASYYEAWWNNLMPMIWDELKTEEGLSKPTAFTTIKLLKEKPDLIFFDIKNTDEKETAKEVIRKSFSLAIEDIAEWKKTHSDTVRWGEYKDSYIAHLLPPMKALSIPVKTGGNRDIVNAHSKTHGPSWRMIVSLEPGSIKAWGVYPGGQSGNPGSKYYNNLLNSWTQGKYYNLQFLKDQNFKEDTNKLVITTINPQ</sequence>
<keyword evidence="5" id="KW-1185">Reference proteome</keyword>
<accession>A0ABS5VVG3</accession>
<evidence type="ECO:0000256" key="3">
    <source>
        <dbReference type="ARBA" id="ARBA00023145"/>
    </source>
</evidence>
<dbReference type="InterPro" id="IPR043146">
    <property type="entry name" value="Penicillin_amidase_N_B-knob"/>
</dbReference>
<dbReference type="Gene3D" id="3.60.20.10">
    <property type="entry name" value="Glutamine Phosphoribosylpyrophosphate, subunit 1, domain 1"/>
    <property type="match status" value="1"/>
</dbReference>
<dbReference type="SUPFAM" id="SSF56235">
    <property type="entry name" value="N-terminal nucleophile aminohydrolases (Ntn hydrolases)"/>
    <property type="match status" value="1"/>
</dbReference>
<dbReference type="Gene3D" id="2.30.120.10">
    <property type="match status" value="1"/>
</dbReference>
<gene>
    <name evidence="4" type="ORF">KK060_16345</name>
</gene>
<keyword evidence="2" id="KW-0378">Hydrolase</keyword>
<proteinExistence type="inferred from homology"/>
<dbReference type="InterPro" id="IPR043147">
    <property type="entry name" value="Penicillin_amidase_A-knob"/>
</dbReference>
<dbReference type="Proteomes" id="UP000772618">
    <property type="component" value="Unassembled WGS sequence"/>
</dbReference>
<dbReference type="CDD" id="cd03747">
    <property type="entry name" value="Ntn_PGA_like"/>
    <property type="match status" value="1"/>
</dbReference>
<dbReference type="RefSeq" id="WP_254154825.1">
    <property type="nucleotide sequence ID" value="NZ_JAHESD010000041.1"/>
</dbReference>
<dbReference type="InterPro" id="IPR029055">
    <property type="entry name" value="Ntn_hydrolases_N"/>
</dbReference>
<dbReference type="Pfam" id="PF01804">
    <property type="entry name" value="Penicil_amidase"/>
    <property type="match status" value="1"/>
</dbReference>
<keyword evidence="3" id="KW-0865">Zymogen</keyword>
<evidence type="ECO:0000256" key="2">
    <source>
        <dbReference type="ARBA" id="ARBA00022801"/>
    </source>
</evidence>
<dbReference type="PANTHER" id="PTHR34218:SF4">
    <property type="entry name" value="ACYL-HOMOSERINE LACTONE ACYLASE QUIP"/>
    <property type="match status" value="1"/>
</dbReference>
<dbReference type="InterPro" id="IPR002692">
    <property type="entry name" value="S45"/>
</dbReference>
<organism evidence="4 5">
    <name type="scientific">Chryseosolibacter indicus</name>
    <dbReference type="NCBI Taxonomy" id="2782351"/>
    <lineage>
        <taxon>Bacteria</taxon>
        <taxon>Pseudomonadati</taxon>
        <taxon>Bacteroidota</taxon>
        <taxon>Cytophagia</taxon>
        <taxon>Cytophagales</taxon>
        <taxon>Chryseotaleaceae</taxon>
        <taxon>Chryseosolibacter</taxon>
    </lineage>
</organism>
<dbReference type="InterPro" id="IPR023343">
    <property type="entry name" value="Penicillin_amidase_dom1"/>
</dbReference>
<dbReference type="EMBL" id="JAHESD010000041">
    <property type="protein sequence ID" value="MBT1704864.1"/>
    <property type="molecule type" value="Genomic_DNA"/>
</dbReference>
<dbReference type="Gene3D" id="1.10.439.10">
    <property type="entry name" value="Penicillin Amidohydrolase, domain 1"/>
    <property type="match status" value="1"/>
</dbReference>
<dbReference type="PANTHER" id="PTHR34218">
    <property type="entry name" value="PEPTIDASE S45 PENICILLIN AMIDASE"/>
    <property type="match status" value="1"/>
</dbReference>
<comment type="caution">
    <text evidence="4">The sequence shown here is derived from an EMBL/GenBank/DDBJ whole genome shotgun (WGS) entry which is preliminary data.</text>
</comment>